<accession>A0A1G1XSY2</accession>
<protein>
    <submittedName>
        <fullName evidence="1">Uncharacterized protein</fullName>
    </submittedName>
</protein>
<gene>
    <name evidence="1" type="ORF">A2729_04975</name>
</gene>
<reference evidence="1 2" key="1">
    <citation type="journal article" date="2016" name="Nat. Commun.">
        <title>Thousands of microbial genomes shed light on interconnected biogeochemical processes in an aquifer system.</title>
        <authorList>
            <person name="Anantharaman K."/>
            <person name="Brown C.T."/>
            <person name="Hug L.A."/>
            <person name="Sharon I."/>
            <person name="Castelle C.J."/>
            <person name="Probst A.J."/>
            <person name="Thomas B.C."/>
            <person name="Singh A."/>
            <person name="Wilkins M.J."/>
            <person name="Karaoz U."/>
            <person name="Brodie E.L."/>
            <person name="Williams K.H."/>
            <person name="Hubbard S.S."/>
            <person name="Banfield J.F."/>
        </authorList>
    </citation>
    <scope>NUCLEOTIDE SEQUENCE [LARGE SCALE GENOMIC DNA]</scope>
</reference>
<dbReference type="Proteomes" id="UP000178930">
    <property type="component" value="Unassembled WGS sequence"/>
</dbReference>
<dbReference type="EMBL" id="MHIB01000044">
    <property type="protein sequence ID" value="OGY43081.1"/>
    <property type="molecule type" value="Genomic_DNA"/>
</dbReference>
<dbReference type="STRING" id="1797532.A2729_04975"/>
<sequence length="206" mass="23244">MGHNGYLNINDKLFYCAKTESGIDDMTLVTAKISQILFEMYRLFDQTPGYGIHYGEEEIIARKNPFNDQKREIGAGQLYTIAQHTAQQVGLEQLTTEAYNQEKNHFGSDGPALALKIDEDNKMIYLSPYTAQYLPGTIKQYALPVLLCYNYSVISTEFNPLDATLPITKTRKPGYMPFISQEKVLEGGLPDDIAEAITKMSRRKAI</sequence>
<proteinExistence type="predicted"/>
<comment type="caution">
    <text evidence="1">The sequence shown here is derived from an EMBL/GenBank/DDBJ whole genome shotgun (WGS) entry which is preliminary data.</text>
</comment>
<organism evidence="1 2">
    <name type="scientific">Candidatus Buchananbacteria bacterium RIFCSPHIGHO2_01_FULL_39_14</name>
    <dbReference type="NCBI Taxonomy" id="1797532"/>
    <lineage>
        <taxon>Bacteria</taxon>
        <taxon>Candidatus Buchananiibacteriota</taxon>
    </lineage>
</organism>
<evidence type="ECO:0000313" key="2">
    <source>
        <dbReference type="Proteomes" id="UP000178930"/>
    </source>
</evidence>
<name>A0A1G1XSY2_9BACT</name>
<dbReference type="AlphaFoldDB" id="A0A1G1XSY2"/>
<evidence type="ECO:0000313" key="1">
    <source>
        <dbReference type="EMBL" id="OGY43081.1"/>
    </source>
</evidence>